<sequence length="268" mass="27221">MTRPDAGVAGHFGEFLQGRLGPDGPVALVTLPCPVARARVVRLGQAGFGVAGAPVSRAAWGRFARALGQPLKGRFGVFTTLPLGAGGGMSTALLLSIARAAGIAATPTQLARACRIAEGASDPLMWPDPAARLWASRQGRTLARLPAPPRFDVVGGLWGPCQPTDPSDTDFPDIADLIPRWRDACAGGDAAAAAALASESASRCRAARGPATDPTPAIARDLGALGWAMSHTGAARALLFSPGTAPRHAGATLAEAGLRSTLRFGVGA</sequence>
<evidence type="ECO:0008006" key="3">
    <source>
        <dbReference type="Google" id="ProtNLM"/>
    </source>
</evidence>
<proteinExistence type="predicted"/>
<gene>
    <name evidence="1" type="ORF">ATO11_07065</name>
</gene>
<organism evidence="1 2">
    <name type="scientific">Pseudaestuariivita atlantica</name>
    <dbReference type="NCBI Taxonomy" id="1317121"/>
    <lineage>
        <taxon>Bacteria</taxon>
        <taxon>Pseudomonadati</taxon>
        <taxon>Pseudomonadota</taxon>
        <taxon>Alphaproteobacteria</taxon>
        <taxon>Rhodobacterales</taxon>
        <taxon>Paracoccaceae</taxon>
        <taxon>Pseudaestuariivita</taxon>
    </lineage>
</organism>
<keyword evidence="2" id="KW-1185">Reference proteome</keyword>
<reference evidence="1 2" key="1">
    <citation type="journal article" date="2015" name="Int. J. Syst. Evol. Microbiol.">
        <title>Aestuariivita atlantica sp. nov., isolated from deep sea sediment of the Atlantic Ocean.</title>
        <authorList>
            <person name="Li G."/>
            <person name="Lai Q."/>
            <person name="Du Y."/>
            <person name="Liu X."/>
            <person name="Sun F."/>
            <person name="Shao Z."/>
        </authorList>
    </citation>
    <scope>NUCLEOTIDE SEQUENCE [LARGE SCALE GENOMIC DNA]</scope>
    <source>
        <strain evidence="1 2">22II-S11-z3</strain>
    </source>
</reference>
<dbReference type="AlphaFoldDB" id="A0A0L1JRK6"/>
<dbReference type="PATRIC" id="fig|1317121.7.peg.2016"/>
<dbReference type="RefSeq" id="WP_050530152.1">
    <property type="nucleotide sequence ID" value="NZ_AQQZ01000003.1"/>
</dbReference>
<protein>
    <recommendedName>
        <fullName evidence="3">Propanediol utilization protein</fullName>
    </recommendedName>
</protein>
<name>A0A0L1JRK6_9RHOB</name>
<evidence type="ECO:0000313" key="2">
    <source>
        <dbReference type="Proteomes" id="UP000036938"/>
    </source>
</evidence>
<comment type="caution">
    <text evidence="1">The sequence shown here is derived from an EMBL/GenBank/DDBJ whole genome shotgun (WGS) entry which is preliminary data.</text>
</comment>
<evidence type="ECO:0000313" key="1">
    <source>
        <dbReference type="EMBL" id="KNG94013.1"/>
    </source>
</evidence>
<dbReference type="EMBL" id="AQQZ01000003">
    <property type="protein sequence ID" value="KNG94013.1"/>
    <property type="molecule type" value="Genomic_DNA"/>
</dbReference>
<dbReference type="STRING" id="1317121.ATO11_07065"/>
<accession>A0A0L1JRK6</accession>
<dbReference type="Proteomes" id="UP000036938">
    <property type="component" value="Unassembled WGS sequence"/>
</dbReference>
<dbReference type="OrthoDB" id="7687262at2"/>